<protein>
    <submittedName>
        <fullName evidence="2">Uncharacterized protein</fullName>
    </submittedName>
</protein>
<accession>A0A6M5Y259</accession>
<evidence type="ECO:0000256" key="1">
    <source>
        <dbReference type="SAM" id="SignalP"/>
    </source>
</evidence>
<organism evidence="2 3">
    <name type="scientific">Spirosoma taeanense</name>
    <dbReference type="NCBI Taxonomy" id="2735870"/>
    <lineage>
        <taxon>Bacteria</taxon>
        <taxon>Pseudomonadati</taxon>
        <taxon>Bacteroidota</taxon>
        <taxon>Cytophagia</taxon>
        <taxon>Cytophagales</taxon>
        <taxon>Cytophagaceae</taxon>
        <taxon>Spirosoma</taxon>
    </lineage>
</organism>
<dbReference type="KEGG" id="stae:HNV11_04910"/>
<proteinExistence type="predicted"/>
<dbReference type="EMBL" id="CP053435">
    <property type="protein sequence ID" value="QJW88767.1"/>
    <property type="molecule type" value="Genomic_DNA"/>
</dbReference>
<keyword evidence="1" id="KW-0732">Signal</keyword>
<evidence type="ECO:0000313" key="3">
    <source>
        <dbReference type="Proteomes" id="UP000502756"/>
    </source>
</evidence>
<sequence>MCKAILTFVFLLLLAPLIRAQSVPPPTLYPNPEAALQLYRSSLTRFRQEYANHRPLPDLQFFLFGMGNRTKFIYRNGRLLNALTGNIEEQWNVQQEIIVPSEYLVHLVLNDGRIIQIREDETGVWLVQPDRKAKRMDGTRSPLTLPRFSSNTYGLILRVLHQEILINVLNNKPLPNLFVYQKPWYRDAALMAMVLRETGNLHLIRDWVLGIRDPFDRNNRGIPEADNPGQVLFLTSLVSDRSHPVVQMALDSVKRFQRENFILGKTDYAEHSGFQTKWLKYGLKSLGLPDPYVIPVRDDSYSSLFWMDYKTEPVPGKRISEQDGTNYPYLIWAEDHFYGEKRAPVGSLDYPLSWEQQASAAHYPGMTILNPALVKQKIAFPHTWHAAEMFLRLYGQ</sequence>
<feature type="signal peptide" evidence="1">
    <location>
        <begin position="1"/>
        <end position="20"/>
    </location>
</feature>
<dbReference type="Proteomes" id="UP000502756">
    <property type="component" value="Chromosome"/>
</dbReference>
<keyword evidence="3" id="KW-1185">Reference proteome</keyword>
<evidence type="ECO:0000313" key="2">
    <source>
        <dbReference type="EMBL" id="QJW88767.1"/>
    </source>
</evidence>
<dbReference type="AlphaFoldDB" id="A0A6M5Y259"/>
<reference evidence="2 3" key="1">
    <citation type="submission" date="2020-05" db="EMBL/GenBank/DDBJ databases">
        <title>Genome sequencing of Spirosoma sp. TS118.</title>
        <authorList>
            <person name="Lee J.-H."/>
            <person name="Jeong S."/>
            <person name="Zhao L."/>
            <person name="Jung J.-H."/>
            <person name="Kim M.-K."/>
            <person name="Lim S."/>
        </authorList>
    </citation>
    <scope>NUCLEOTIDE SEQUENCE [LARGE SCALE GENOMIC DNA]</scope>
    <source>
        <strain evidence="2 3">TS118</strain>
    </source>
</reference>
<name>A0A6M5Y259_9BACT</name>
<gene>
    <name evidence="2" type="ORF">HNV11_04910</name>
</gene>
<feature type="chain" id="PRO_5027029520" evidence="1">
    <location>
        <begin position="21"/>
        <end position="396"/>
    </location>
</feature>
<dbReference type="RefSeq" id="WP_171738605.1">
    <property type="nucleotide sequence ID" value="NZ_CP053435.1"/>
</dbReference>